<dbReference type="InterPro" id="IPR001789">
    <property type="entry name" value="Sig_transdc_resp-reg_receiver"/>
</dbReference>
<evidence type="ECO:0000313" key="5">
    <source>
        <dbReference type="EMBL" id="WDF68457.1"/>
    </source>
</evidence>
<gene>
    <name evidence="5" type="ORF">PQ465_19450</name>
</gene>
<dbReference type="Proteomes" id="UP001221558">
    <property type="component" value="Chromosome"/>
</dbReference>
<organism evidence="5 6">
    <name type="scientific">Sphingobacterium oryzagri</name>
    <dbReference type="NCBI Taxonomy" id="3025669"/>
    <lineage>
        <taxon>Bacteria</taxon>
        <taxon>Pseudomonadati</taxon>
        <taxon>Bacteroidota</taxon>
        <taxon>Sphingobacteriia</taxon>
        <taxon>Sphingobacteriales</taxon>
        <taxon>Sphingobacteriaceae</taxon>
        <taxon>Sphingobacterium</taxon>
    </lineage>
</organism>
<proteinExistence type="predicted"/>
<feature type="domain" description="Response regulatory" evidence="3">
    <location>
        <begin position="4"/>
        <end position="120"/>
    </location>
</feature>
<keyword evidence="2" id="KW-0597">Phosphoprotein</keyword>
<feature type="domain" description="HTH LytTR-type" evidence="4">
    <location>
        <begin position="155"/>
        <end position="224"/>
    </location>
</feature>
<keyword evidence="1 5" id="KW-0238">DNA-binding</keyword>
<evidence type="ECO:0000313" key="6">
    <source>
        <dbReference type="Proteomes" id="UP001221558"/>
    </source>
</evidence>
<dbReference type="Gene3D" id="2.40.50.1020">
    <property type="entry name" value="LytTr DNA-binding domain"/>
    <property type="match status" value="1"/>
</dbReference>
<protein>
    <submittedName>
        <fullName evidence="5">LytTR family DNA-binding domain-containing protein</fullName>
    </submittedName>
</protein>
<dbReference type="EMBL" id="CP117880">
    <property type="protein sequence ID" value="WDF68457.1"/>
    <property type="molecule type" value="Genomic_DNA"/>
</dbReference>
<dbReference type="PANTHER" id="PTHR48111">
    <property type="entry name" value="REGULATOR OF RPOS"/>
    <property type="match status" value="1"/>
</dbReference>
<keyword evidence="6" id="KW-1185">Reference proteome</keyword>
<dbReference type="GO" id="GO:0003677">
    <property type="term" value="F:DNA binding"/>
    <property type="evidence" value="ECO:0007669"/>
    <property type="project" value="UniProtKB-KW"/>
</dbReference>
<dbReference type="SMART" id="SM00448">
    <property type="entry name" value="REC"/>
    <property type="match status" value="1"/>
</dbReference>
<dbReference type="SUPFAM" id="SSF52172">
    <property type="entry name" value="CheY-like"/>
    <property type="match status" value="1"/>
</dbReference>
<accession>A0ABY7WIT3</accession>
<dbReference type="InterPro" id="IPR007492">
    <property type="entry name" value="LytTR_DNA-bd_dom"/>
</dbReference>
<evidence type="ECO:0000256" key="2">
    <source>
        <dbReference type="PROSITE-ProRule" id="PRU00169"/>
    </source>
</evidence>
<dbReference type="InterPro" id="IPR039420">
    <property type="entry name" value="WalR-like"/>
</dbReference>
<dbReference type="Pfam" id="PF00072">
    <property type="entry name" value="Response_reg"/>
    <property type="match status" value="1"/>
</dbReference>
<reference evidence="5 6" key="1">
    <citation type="submission" date="2023-02" db="EMBL/GenBank/DDBJ databases">
        <title>Genome sequence of Sphingobacterium sp. KACC 22765.</title>
        <authorList>
            <person name="Kim S."/>
            <person name="Heo J."/>
            <person name="Kwon S.-W."/>
        </authorList>
    </citation>
    <scope>NUCLEOTIDE SEQUENCE [LARGE SCALE GENOMIC DNA]</scope>
    <source>
        <strain evidence="5 6">KACC 22765</strain>
    </source>
</reference>
<dbReference type="PROSITE" id="PS50930">
    <property type="entry name" value="HTH_LYTTR"/>
    <property type="match status" value="1"/>
</dbReference>
<dbReference type="PROSITE" id="PS50110">
    <property type="entry name" value="RESPONSE_REGULATORY"/>
    <property type="match status" value="1"/>
</dbReference>
<dbReference type="PANTHER" id="PTHR48111:SF17">
    <property type="entry name" value="TRANSCRIPTIONAL REGULATORY PROTEIN YPDB"/>
    <property type="match status" value="1"/>
</dbReference>
<evidence type="ECO:0000259" key="3">
    <source>
        <dbReference type="PROSITE" id="PS50110"/>
    </source>
</evidence>
<dbReference type="InterPro" id="IPR011006">
    <property type="entry name" value="CheY-like_superfamily"/>
</dbReference>
<dbReference type="Gene3D" id="3.40.50.2300">
    <property type="match status" value="1"/>
</dbReference>
<dbReference type="Pfam" id="PF04397">
    <property type="entry name" value="LytTR"/>
    <property type="match status" value="1"/>
</dbReference>
<sequence length="257" mass="29405">MKLLTIAIDDEPLALELLVSYIERTPGVHLVAKFSSAIQALEYIHQSTVDLIFLDIRMPDLNGIELAKIIDQKKGVNKPRIVFTTAYDDYALEGFRVDALDYLLKPFNYVDFSLAVQKAVAYFMLLRNAAQPSFSPDLTTAGNQLIDNGYDDPFLYLRVDHQMVKVEKAKIVYVEGLKDYVKIFVEDQAKPMISLLTLKSLEAKLSSKNFMRLHRSYIVSLDRVTAVTKSSVYIDEQHFSVSEGYREAFEQFLARWK</sequence>
<dbReference type="SMART" id="SM00850">
    <property type="entry name" value="LytTR"/>
    <property type="match status" value="1"/>
</dbReference>
<feature type="modified residue" description="4-aspartylphosphate" evidence="2">
    <location>
        <position position="55"/>
    </location>
</feature>
<dbReference type="RefSeq" id="WP_274267190.1">
    <property type="nucleotide sequence ID" value="NZ_CP117880.1"/>
</dbReference>
<evidence type="ECO:0000259" key="4">
    <source>
        <dbReference type="PROSITE" id="PS50930"/>
    </source>
</evidence>
<evidence type="ECO:0000256" key="1">
    <source>
        <dbReference type="ARBA" id="ARBA00023125"/>
    </source>
</evidence>
<name>A0ABY7WIT3_9SPHI</name>